<dbReference type="Proteomes" id="UP000236161">
    <property type="component" value="Unassembled WGS sequence"/>
</dbReference>
<feature type="region of interest" description="Disordered" evidence="1">
    <location>
        <begin position="17"/>
        <end position="60"/>
    </location>
</feature>
<organism evidence="3 4">
    <name type="scientific">Apostasia shenzhenica</name>
    <dbReference type="NCBI Taxonomy" id="1088818"/>
    <lineage>
        <taxon>Eukaryota</taxon>
        <taxon>Viridiplantae</taxon>
        <taxon>Streptophyta</taxon>
        <taxon>Embryophyta</taxon>
        <taxon>Tracheophyta</taxon>
        <taxon>Spermatophyta</taxon>
        <taxon>Magnoliopsida</taxon>
        <taxon>Liliopsida</taxon>
        <taxon>Asparagales</taxon>
        <taxon>Orchidaceae</taxon>
        <taxon>Apostasioideae</taxon>
        <taxon>Apostasia</taxon>
    </lineage>
</organism>
<evidence type="ECO:0000313" key="4">
    <source>
        <dbReference type="Proteomes" id="UP000236161"/>
    </source>
</evidence>
<feature type="signal peptide" evidence="2">
    <location>
        <begin position="1"/>
        <end position="20"/>
    </location>
</feature>
<sequence length="143" mass="15031">MPTSRTLTLILNLTTAPARAIRSNHGGNPSPRPSPASKPSHPSSPRPPYSPSPNLSAPLAPSLTLATPIFAGLRGCPHPPFRRSGDDPFANGSTRRNQSSDPDLRLVVSPLCLLLAGIYLPPALLASNAGFEAFSWAIYGSEV</sequence>
<feature type="compositionally biased region" description="Polar residues" evidence="1">
    <location>
        <begin position="91"/>
        <end position="101"/>
    </location>
</feature>
<keyword evidence="4" id="KW-1185">Reference proteome</keyword>
<name>A0A2I0AP77_9ASPA</name>
<accession>A0A2I0AP77</accession>
<feature type="compositionally biased region" description="Pro residues" evidence="1">
    <location>
        <begin position="30"/>
        <end position="51"/>
    </location>
</feature>
<keyword evidence="2" id="KW-0732">Signal</keyword>
<gene>
    <name evidence="3" type="ORF">AXF42_Ash013555</name>
</gene>
<proteinExistence type="predicted"/>
<feature type="region of interest" description="Disordered" evidence="1">
    <location>
        <begin position="76"/>
        <end position="101"/>
    </location>
</feature>
<evidence type="ECO:0000313" key="3">
    <source>
        <dbReference type="EMBL" id="PKA57368.1"/>
    </source>
</evidence>
<protein>
    <submittedName>
        <fullName evidence="3">Uncharacterized protein</fullName>
    </submittedName>
</protein>
<evidence type="ECO:0000256" key="2">
    <source>
        <dbReference type="SAM" id="SignalP"/>
    </source>
</evidence>
<feature type="chain" id="PRO_5014186110" evidence="2">
    <location>
        <begin position="21"/>
        <end position="143"/>
    </location>
</feature>
<dbReference type="AlphaFoldDB" id="A0A2I0AP77"/>
<dbReference type="EMBL" id="KZ451968">
    <property type="protein sequence ID" value="PKA57368.1"/>
    <property type="molecule type" value="Genomic_DNA"/>
</dbReference>
<evidence type="ECO:0000256" key="1">
    <source>
        <dbReference type="SAM" id="MobiDB-lite"/>
    </source>
</evidence>
<reference evidence="3 4" key="1">
    <citation type="journal article" date="2017" name="Nature">
        <title>The Apostasia genome and the evolution of orchids.</title>
        <authorList>
            <person name="Zhang G.Q."/>
            <person name="Liu K.W."/>
            <person name="Li Z."/>
            <person name="Lohaus R."/>
            <person name="Hsiao Y.Y."/>
            <person name="Niu S.C."/>
            <person name="Wang J.Y."/>
            <person name="Lin Y.C."/>
            <person name="Xu Q."/>
            <person name="Chen L.J."/>
            <person name="Yoshida K."/>
            <person name="Fujiwara S."/>
            <person name="Wang Z.W."/>
            <person name="Zhang Y.Q."/>
            <person name="Mitsuda N."/>
            <person name="Wang M."/>
            <person name="Liu G.H."/>
            <person name="Pecoraro L."/>
            <person name="Huang H.X."/>
            <person name="Xiao X.J."/>
            <person name="Lin M."/>
            <person name="Wu X.Y."/>
            <person name="Wu W.L."/>
            <person name="Chen Y.Y."/>
            <person name="Chang S.B."/>
            <person name="Sakamoto S."/>
            <person name="Ohme-Takagi M."/>
            <person name="Yagi M."/>
            <person name="Zeng S.J."/>
            <person name="Shen C.Y."/>
            <person name="Yeh C.M."/>
            <person name="Luo Y.B."/>
            <person name="Tsai W.C."/>
            <person name="Van de Peer Y."/>
            <person name="Liu Z.J."/>
        </authorList>
    </citation>
    <scope>NUCLEOTIDE SEQUENCE [LARGE SCALE GENOMIC DNA]</scope>
    <source>
        <strain evidence="4">cv. Shenzhen</strain>
        <tissue evidence="3">Stem</tissue>
    </source>
</reference>